<accession>A0A9Q3PQ52</accession>
<protein>
    <submittedName>
        <fullName evidence="1">Uncharacterized protein</fullName>
    </submittedName>
</protein>
<proteinExistence type="predicted"/>
<name>A0A9Q3PQ52_9BASI</name>
<keyword evidence="2" id="KW-1185">Reference proteome</keyword>
<dbReference type="EMBL" id="AVOT02084126">
    <property type="protein sequence ID" value="MBW0569300.1"/>
    <property type="molecule type" value="Genomic_DNA"/>
</dbReference>
<dbReference type="AlphaFoldDB" id="A0A9Q3PQ52"/>
<comment type="caution">
    <text evidence="1">The sequence shown here is derived from an EMBL/GenBank/DDBJ whole genome shotgun (WGS) entry which is preliminary data.</text>
</comment>
<evidence type="ECO:0000313" key="2">
    <source>
        <dbReference type="Proteomes" id="UP000765509"/>
    </source>
</evidence>
<evidence type="ECO:0000313" key="1">
    <source>
        <dbReference type="EMBL" id="MBW0569300.1"/>
    </source>
</evidence>
<gene>
    <name evidence="1" type="ORF">O181_109015</name>
</gene>
<dbReference type="Proteomes" id="UP000765509">
    <property type="component" value="Unassembled WGS sequence"/>
</dbReference>
<sequence length="333" mass="38166">MDNKRFNLASHWEELGASCQKICLKEIDFKDLMIITKGGNPTRQFRLLEARAQRIRENQATIQAIEEQLTQTGRTQIPSGPQGAGQIKDGLKLYQQNNGDLEDKYKQGGIFEDLEEGELSENTQRLAGLSILEEFNDAYDQICCLSSSTDLFNQNQGITFGLPNDSQNQNGIQKDIPEYEGLEDYVILPIITFKELYDYELDSPIIQTKYLSELPGSNLTNVDFLELLTTIGIKGNLRNPYWKKPYGYYQMTIEGLYHKMLWAQEDLNLDGLEILGGTLCWCDFGYMFIHEVKGFVSEWKGNTQRKQCNKIFGEILKDICLSVIHNRRLNISQ</sequence>
<reference evidence="1" key="1">
    <citation type="submission" date="2021-03" db="EMBL/GenBank/DDBJ databases">
        <title>Draft genome sequence of rust myrtle Austropuccinia psidii MF-1, a brazilian biotype.</title>
        <authorList>
            <person name="Quecine M.C."/>
            <person name="Pachon D.M.R."/>
            <person name="Bonatelli M.L."/>
            <person name="Correr F.H."/>
            <person name="Franceschini L.M."/>
            <person name="Leite T.F."/>
            <person name="Margarido G.R.A."/>
            <person name="Almeida C.A."/>
            <person name="Ferrarezi J.A."/>
            <person name="Labate C.A."/>
        </authorList>
    </citation>
    <scope>NUCLEOTIDE SEQUENCE</scope>
    <source>
        <strain evidence="1">MF-1</strain>
    </source>
</reference>
<organism evidence="1 2">
    <name type="scientific">Austropuccinia psidii MF-1</name>
    <dbReference type="NCBI Taxonomy" id="1389203"/>
    <lineage>
        <taxon>Eukaryota</taxon>
        <taxon>Fungi</taxon>
        <taxon>Dikarya</taxon>
        <taxon>Basidiomycota</taxon>
        <taxon>Pucciniomycotina</taxon>
        <taxon>Pucciniomycetes</taxon>
        <taxon>Pucciniales</taxon>
        <taxon>Sphaerophragmiaceae</taxon>
        <taxon>Austropuccinia</taxon>
    </lineage>
</organism>